<keyword evidence="2" id="KW-1185">Reference proteome</keyword>
<dbReference type="EMBL" id="AE016853">
    <property type="protein sequence ID" value="AAO58662.1"/>
    <property type="molecule type" value="Genomic_DNA"/>
</dbReference>
<reference evidence="1 2" key="1">
    <citation type="journal article" date="2003" name="Proc. Natl. Acad. Sci. U.S.A.">
        <title>The complete genome sequence of the Arabidopsis and tomato pathogen Pseudomonas syringae pv. tomato DC3000.</title>
        <authorList>
            <person name="Buell C.R."/>
            <person name="Joardar V."/>
            <person name="Lindeberg M."/>
            <person name="Selengut J."/>
            <person name="Paulsen I.T."/>
            <person name="Gwinn M.L."/>
            <person name="Dodson R.J."/>
            <person name="Deboy R.T."/>
            <person name="Durkin A.S."/>
            <person name="Kolonay J.F."/>
            <person name="Madupu R."/>
            <person name="Daugherty S."/>
            <person name="Brinkac L."/>
            <person name="Beanan M.J."/>
            <person name="Haft D.H."/>
            <person name="Nelson W.C."/>
            <person name="Davidsen T."/>
            <person name="Zafar N."/>
            <person name="Zhou L."/>
            <person name="Liu J."/>
            <person name="Yuan Q."/>
            <person name="Khouri H."/>
            <person name="Fedorova N."/>
            <person name="Tran B."/>
            <person name="Russell D."/>
            <person name="Berry K."/>
            <person name="Utterback T."/>
            <person name="Van Aken S.E."/>
            <person name="Feldblyum T.V."/>
            <person name="D'Ascenzo M."/>
            <person name="Deng W.L."/>
            <person name="Ramos A.R."/>
            <person name="Alfano J.R."/>
            <person name="Cartinhour S."/>
            <person name="Chatterjee A.K."/>
            <person name="Delaney T.P."/>
            <person name="Lazarowitz S.G."/>
            <person name="Martin G.B."/>
            <person name="Schneider D.J."/>
            <person name="Tang X."/>
            <person name="Bender C.L."/>
            <person name="White O."/>
            <person name="Fraser C.M."/>
            <person name="Collmer A."/>
        </authorList>
    </citation>
    <scope>NUCLEOTIDE SEQUENCE [LARGE SCALE GENOMIC DNA]</scope>
    <source>
        <strain evidence="2">ATCC BAA-871 / DC3000</strain>
    </source>
</reference>
<gene>
    <name evidence="1" type="ordered locus">PSPTO_5236</name>
</gene>
<dbReference type="KEGG" id="pst:PSPTO_5236"/>
<protein>
    <submittedName>
        <fullName evidence="1">Uncharacterized protein</fullName>
    </submittedName>
</protein>
<dbReference type="PATRIC" id="fig|223283.9.peg.5358"/>
<accession>Q87UR0</accession>
<organism evidence="1 2">
    <name type="scientific">Pseudomonas syringae pv. tomato (strain ATCC BAA-871 / DC3000)</name>
    <dbReference type="NCBI Taxonomy" id="223283"/>
    <lineage>
        <taxon>Bacteria</taxon>
        <taxon>Pseudomonadati</taxon>
        <taxon>Pseudomonadota</taxon>
        <taxon>Gammaproteobacteria</taxon>
        <taxon>Pseudomonadales</taxon>
        <taxon>Pseudomonadaceae</taxon>
        <taxon>Pseudomonas</taxon>
    </lineage>
</organism>
<name>Q87UR0_PSESM</name>
<dbReference type="Proteomes" id="UP000002515">
    <property type="component" value="Chromosome"/>
</dbReference>
<dbReference type="AlphaFoldDB" id="Q87UR0"/>
<proteinExistence type="predicted"/>
<dbReference type="HOGENOM" id="CLU_3347534_0_0_6"/>
<evidence type="ECO:0000313" key="2">
    <source>
        <dbReference type="Proteomes" id="UP000002515"/>
    </source>
</evidence>
<evidence type="ECO:0000313" key="1">
    <source>
        <dbReference type="EMBL" id="AAO58662.1"/>
    </source>
</evidence>
<sequence>MMVSNCRSNPDRLYGDYLPTPIKTLMVGLAEQAEGSE</sequence>
<dbReference type="STRING" id="223283.PSPTO_5236"/>